<dbReference type="PANTHER" id="PTHR11447:SF16">
    <property type="entry name" value="P53 PROTEIN LONG FORM VARIANT 1"/>
    <property type="match status" value="1"/>
</dbReference>
<dbReference type="OrthoDB" id="5915660at2759"/>
<dbReference type="GO" id="GO:0000978">
    <property type="term" value="F:RNA polymerase II cis-regulatory region sequence-specific DNA binding"/>
    <property type="evidence" value="ECO:0007669"/>
    <property type="project" value="TreeGrafter"/>
</dbReference>
<sequence length="108" mass="12599">MYAKKAPTWWTLSYWCQRQPPEGCFIRLVPVYGTSDKQQEVIQRCLEDFMASPTPGTARYSMILVGNSLAEYFYDLSTERLCVCLPYERPKGKTVSIKKFCCRSFYPK</sequence>
<dbReference type="GO" id="GO:0046872">
    <property type="term" value="F:metal ion binding"/>
    <property type="evidence" value="ECO:0007669"/>
    <property type="project" value="UniProtKB-KW"/>
</dbReference>
<evidence type="ECO:0000256" key="9">
    <source>
        <dbReference type="ARBA" id="ARBA00023163"/>
    </source>
</evidence>
<dbReference type="GO" id="GO:0000981">
    <property type="term" value="F:DNA-binding transcription factor activity, RNA polymerase II-specific"/>
    <property type="evidence" value="ECO:0007669"/>
    <property type="project" value="TreeGrafter"/>
</dbReference>
<comment type="subcellular location">
    <subcellularLocation>
        <location evidence="1">Nucleus</location>
    </subcellularLocation>
</comment>
<comment type="cofactor">
    <cofactor evidence="11">
        <name>Zn(2+)</name>
        <dbReference type="ChEBI" id="CHEBI:29105"/>
    </cofactor>
    <text evidence="11">Binds 1 zinc ion per subunit.</text>
</comment>
<name>A0A3P7RDT8_DIBLA</name>
<dbReference type="Gene3D" id="2.60.40.720">
    <property type="match status" value="1"/>
</dbReference>
<keyword evidence="14" id="KW-1185">Reference proteome</keyword>
<gene>
    <name evidence="13" type="ORF">DILT_LOCUS18618</name>
</gene>
<evidence type="ECO:0000256" key="1">
    <source>
        <dbReference type="ARBA" id="ARBA00004123"/>
    </source>
</evidence>
<feature type="binding site" evidence="11">
    <location>
        <position position="45"/>
    </location>
    <ligand>
        <name>Zn(2+)</name>
        <dbReference type="ChEBI" id="CHEBI:29105"/>
    </ligand>
</feature>
<dbReference type="Proteomes" id="UP000281553">
    <property type="component" value="Unassembled WGS sequence"/>
</dbReference>
<dbReference type="GO" id="GO:0006915">
    <property type="term" value="P:apoptotic process"/>
    <property type="evidence" value="ECO:0007669"/>
    <property type="project" value="UniProtKB-KW"/>
</dbReference>
<accession>A0A3P7RDT8</accession>
<comment type="similarity">
    <text evidence="2">Belongs to the p53 family.</text>
</comment>
<evidence type="ECO:0000256" key="5">
    <source>
        <dbReference type="ARBA" id="ARBA00022833"/>
    </source>
</evidence>
<dbReference type="PANTHER" id="PTHR11447">
    <property type="entry name" value="CELLULAR TUMOR ANTIGEN P53"/>
    <property type="match status" value="1"/>
</dbReference>
<dbReference type="EMBL" id="UYRU01102203">
    <property type="protein sequence ID" value="VDN41692.1"/>
    <property type="molecule type" value="Genomic_DNA"/>
</dbReference>
<evidence type="ECO:0000256" key="3">
    <source>
        <dbReference type="ARBA" id="ARBA00022703"/>
    </source>
</evidence>
<organism evidence="13 14">
    <name type="scientific">Dibothriocephalus latus</name>
    <name type="common">Fish tapeworm</name>
    <name type="synonym">Diphyllobothrium latum</name>
    <dbReference type="NCBI Taxonomy" id="60516"/>
    <lineage>
        <taxon>Eukaryota</taxon>
        <taxon>Metazoa</taxon>
        <taxon>Spiralia</taxon>
        <taxon>Lophotrochozoa</taxon>
        <taxon>Platyhelminthes</taxon>
        <taxon>Cestoda</taxon>
        <taxon>Eucestoda</taxon>
        <taxon>Diphyllobothriidea</taxon>
        <taxon>Diphyllobothriidae</taxon>
        <taxon>Dibothriocephalus</taxon>
    </lineage>
</organism>
<evidence type="ECO:0000256" key="10">
    <source>
        <dbReference type="ARBA" id="ARBA00023242"/>
    </source>
</evidence>
<evidence type="ECO:0000259" key="12">
    <source>
        <dbReference type="Pfam" id="PF00870"/>
    </source>
</evidence>
<dbReference type="GO" id="GO:0005634">
    <property type="term" value="C:nucleus"/>
    <property type="evidence" value="ECO:0007669"/>
    <property type="project" value="UniProtKB-SubCell"/>
</dbReference>
<proteinExistence type="inferred from homology"/>
<evidence type="ECO:0000256" key="7">
    <source>
        <dbReference type="ARBA" id="ARBA00023125"/>
    </source>
</evidence>
<keyword evidence="9" id="KW-0804">Transcription</keyword>
<feature type="domain" description="p53 DNA-binding" evidence="12">
    <location>
        <begin position="11"/>
        <end position="104"/>
    </location>
</feature>
<evidence type="ECO:0000256" key="4">
    <source>
        <dbReference type="ARBA" id="ARBA00022723"/>
    </source>
</evidence>
<keyword evidence="6" id="KW-0805">Transcription regulation</keyword>
<evidence type="ECO:0000256" key="6">
    <source>
        <dbReference type="ARBA" id="ARBA00023015"/>
    </source>
</evidence>
<keyword evidence="10" id="KW-0539">Nucleus</keyword>
<keyword evidence="8" id="KW-0010">Activator</keyword>
<dbReference type="InterPro" id="IPR008967">
    <property type="entry name" value="p53-like_TF_DNA-bd_sf"/>
</dbReference>
<evidence type="ECO:0000313" key="13">
    <source>
        <dbReference type="EMBL" id="VDN41692.1"/>
    </source>
</evidence>
<evidence type="ECO:0000256" key="2">
    <source>
        <dbReference type="ARBA" id="ARBA00006167"/>
    </source>
</evidence>
<evidence type="ECO:0000313" key="14">
    <source>
        <dbReference type="Proteomes" id="UP000281553"/>
    </source>
</evidence>
<dbReference type="Pfam" id="PF00870">
    <property type="entry name" value="P53"/>
    <property type="match status" value="1"/>
</dbReference>
<reference evidence="13 14" key="1">
    <citation type="submission" date="2018-11" db="EMBL/GenBank/DDBJ databases">
        <authorList>
            <consortium name="Pathogen Informatics"/>
        </authorList>
    </citation>
    <scope>NUCLEOTIDE SEQUENCE [LARGE SCALE GENOMIC DNA]</scope>
</reference>
<dbReference type="InterPro" id="IPR012346">
    <property type="entry name" value="p53/RUNT-type_TF_DNA-bd_sf"/>
</dbReference>
<protein>
    <recommendedName>
        <fullName evidence="12">p53 DNA-binding domain-containing protein</fullName>
    </recommendedName>
</protein>
<keyword evidence="7" id="KW-0238">DNA-binding</keyword>
<dbReference type="SUPFAM" id="SSF49417">
    <property type="entry name" value="p53-like transcription factors"/>
    <property type="match status" value="1"/>
</dbReference>
<keyword evidence="4 11" id="KW-0479">Metal-binding</keyword>
<keyword evidence="3" id="KW-0053">Apoptosis</keyword>
<evidence type="ECO:0000256" key="11">
    <source>
        <dbReference type="PIRSR" id="PIRSR602117-1"/>
    </source>
</evidence>
<dbReference type="InterPro" id="IPR011615">
    <property type="entry name" value="p53_DNA-bd"/>
</dbReference>
<dbReference type="InterPro" id="IPR002117">
    <property type="entry name" value="p53_tumour_suppressor"/>
</dbReference>
<evidence type="ECO:0000256" key="8">
    <source>
        <dbReference type="ARBA" id="ARBA00023159"/>
    </source>
</evidence>
<keyword evidence="5 11" id="KW-0862">Zinc</keyword>
<dbReference type="AlphaFoldDB" id="A0A3P7RDT8"/>